<accession>A0A1L9UVT3</accession>
<evidence type="ECO:0000313" key="2">
    <source>
        <dbReference type="EMBL" id="OJJ75793.1"/>
    </source>
</evidence>
<dbReference type="STRING" id="767769.A0A1L9UVT3"/>
<feature type="transmembrane region" description="Helical" evidence="1">
    <location>
        <begin position="524"/>
        <end position="543"/>
    </location>
</feature>
<sequence>MSNDENGIRTPPPNSLTSLYNDFSEQANEYREYVQTLAGQWPGLSYLDAYLQDARYLNRESFTIGLVKPNTVPPARCNLTLEEVLFELDGEPSPTLIVLEDPTPRMVAELGGKLGIDPQFWADFLVGPSWFGSGKIRIGSGKPSVSYRDDCLLEQLWPLPKAARQQEHSCFRFVARREPTSSDKSVGPLRNDYIPLSTSYPICGDAKPGPPICANSIELRNNLTIWENTYARDRARNETSARNIPWISVIAVNNQGSRLPVREPGPSYIFREFLPRPRFGDPFDPEVLDITKSWEGRPQHALRTNHSIKEILCYHLFRHLQKECFIRAALTSPSLLFIDILQLIGCFWVAEIEFRHLHLSWMEVYYQTEVIKRRQSFFFLDPLYPNPNGRLSAKLQADMIGLHSDLIDIEPYQQFIKETEEYCKAQEQLTGSSGYKELANDFTYLQGALSRLTQRTNRVMGFLRSIEDEFEKARSRYRNMLLLILAVWAWLVSPVSVTTSILNLGENSGSKADKVGDIQVFWKIVVPLAVGVILLVLILLWVTEYHTLKAARKATRSRRYR</sequence>
<reference evidence="3" key="1">
    <citation type="journal article" date="2017" name="Genome Biol.">
        <title>Comparative genomics reveals high biological diversity and specific adaptations in the industrially and medically important fungal genus Aspergillus.</title>
        <authorList>
            <person name="de Vries R.P."/>
            <person name="Riley R."/>
            <person name="Wiebenga A."/>
            <person name="Aguilar-Osorio G."/>
            <person name="Amillis S."/>
            <person name="Uchima C.A."/>
            <person name="Anderluh G."/>
            <person name="Asadollahi M."/>
            <person name="Askin M."/>
            <person name="Barry K."/>
            <person name="Battaglia E."/>
            <person name="Bayram O."/>
            <person name="Benocci T."/>
            <person name="Braus-Stromeyer S.A."/>
            <person name="Caldana C."/>
            <person name="Canovas D."/>
            <person name="Cerqueira G.C."/>
            <person name="Chen F."/>
            <person name="Chen W."/>
            <person name="Choi C."/>
            <person name="Clum A."/>
            <person name="Dos Santos R.A."/>
            <person name="Damasio A.R."/>
            <person name="Diallinas G."/>
            <person name="Emri T."/>
            <person name="Fekete E."/>
            <person name="Flipphi M."/>
            <person name="Freyberg S."/>
            <person name="Gallo A."/>
            <person name="Gournas C."/>
            <person name="Habgood R."/>
            <person name="Hainaut M."/>
            <person name="Harispe M.L."/>
            <person name="Henrissat B."/>
            <person name="Hilden K.S."/>
            <person name="Hope R."/>
            <person name="Hossain A."/>
            <person name="Karabika E."/>
            <person name="Karaffa L."/>
            <person name="Karanyi Z."/>
            <person name="Krasevec N."/>
            <person name="Kuo A."/>
            <person name="Kusch H."/>
            <person name="LaButti K."/>
            <person name="Lagendijk E.L."/>
            <person name="Lapidus A."/>
            <person name="Levasseur A."/>
            <person name="Lindquist E."/>
            <person name="Lipzen A."/>
            <person name="Logrieco A.F."/>
            <person name="MacCabe A."/>
            <person name="Maekelae M.R."/>
            <person name="Malavazi I."/>
            <person name="Melin P."/>
            <person name="Meyer V."/>
            <person name="Mielnichuk N."/>
            <person name="Miskei M."/>
            <person name="Molnar A.P."/>
            <person name="Mule G."/>
            <person name="Ngan C.Y."/>
            <person name="Orejas M."/>
            <person name="Orosz E."/>
            <person name="Ouedraogo J.P."/>
            <person name="Overkamp K.M."/>
            <person name="Park H.-S."/>
            <person name="Perrone G."/>
            <person name="Piumi F."/>
            <person name="Punt P.J."/>
            <person name="Ram A.F."/>
            <person name="Ramon A."/>
            <person name="Rauscher S."/>
            <person name="Record E."/>
            <person name="Riano-Pachon D.M."/>
            <person name="Robert V."/>
            <person name="Roehrig J."/>
            <person name="Ruller R."/>
            <person name="Salamov A."/>
            <person name="Salih N.S."/>
            <person name="Samson R.A."/>
            <person name="Sandor E."/>
            <person name="Sanguinetti M."/>
            <person name="Schuetze T."/>
            <person name="Sepcic K."/>
            <person name="Shelest E."/>
            <person name="Sherlock G."/>
            <person name="Sophianopoulou V."/>
            <person name="Squina F.M."/>
            <person name="Sun H."/>
            <person name="Susca A."/>
            <person name="Todd R.B."/>
            <person name="Tsang A."/>
            <person name="Unkles S.E."/>
            <person name="van de Wiele N."/>
            <person name="van Rossen-Uffink D."/>
            <person name="Oliveira J.V."/>
            <person name="Vesth T.C."/>
            <person name="Visser J."/>
            <person name="Yu J.-H."/>
            <person name="Zhou M."/>
            <person name="Andersen M.R."/>
            <person name="Archer D.B."/>
            <person name="Baker S.E."/>
            <person name="Benoit I."/>
            <person name="Brakhage A.A."/>
            <person name="Braus G.H."/>
            <person name="Fischer R."/>
            <person name="Frisvad J.C."/>
            <person name="Goldman G.H."/>
            <person name="Houbraken J."/>
            <person name="Oakley B."/>
            <person name="Pocsi I."/>
            <person name="Scazzocchio C."/>
            <person name="Seiboth B."/>
            <person name="vanKuyk P.A."/>
            <person name="Wortman J."/>
            <person name="Dyer P.S."/>
            <person name="Grigoriev I.V."/>
        </authorList>
    </citation>
    <scope>NUCLEOTIDE SEQUENCE [LARGE SCALE GENOMIC DNA]</scope>
    <source>
        <strain evidence="3">CBS 101740 / IMI 381727 / IBT 21946</strain>
    </source>
</reference>
<evidence type="ECO:0000256" key="1">
    <source>
        <dbReference type="SAM" id="Phobius"/>
    </source>
</evidence>
<keyword evidence="1" id="KW-1133">Transmembrane helix</keyword>
<dbReference type="OMA" id="FLVGPSW"/>
<dbReference type="GeneID" id="93579226"/>
<feature type="transmembrane region" description="Helical" evidence="1">
    <location>
        <begin position="325"/>
        <end position="350"/>
    </location>
</feature>
<proteinExistence type="predicted"/>
<protein>
    <submittedName>
        <fullName evidence="2">Uncharacterized protein</fullName>
    </submittedName>
</protein>
<dbReference type="AlphaFoldDB" id="A0A1L9UVT3"/>
<organism evidence="2 3">
    <name type="scientific">Aspergillus brasiliensis (strain CBS 101740 / IMI 381727 / IBT 21946)</name>
    <dbReference type="NCBI Taxonomy" id="767769"/>
    <lineage>
        <taxon>Eukaryota</taxon>
        <taxon>Fungi</taxon>
        <taxon>Dikarya</taxon>
        <taxon>Ascomycota</taxon>
        <taxon>Pezizomycotina</taxon>
        <taxon>Eurotiomycetes</taxon>
        <taxon>Eurotiomycetidae</taxon>
        <taxon>Eurotiales</taxon>
        <taxon>Aspergillaceae</taxon>
        <taxon>Aspergillus</taxon>
        <taxon>Aspergillus subgen. Circumdati</taxon>
    </lineage>
</organism>
<evidence type="ECO:0000313" key="3">
    <source>
        <dbReference type="Proteomes" id="UP000184499"/>
    </source>
</evidence>
<keyword evidence="1" id="KW-0472">Membrane</keyword>
<gene>
    <name evidence="2" type="ORF">ASPBRDRAFT_51505</name>
</gene>
<feature type="transmembrane region" description="Helical" evidence="1">
    <location>
        <begin position="480"/>
        <end position="504"/>
    </location>
</feature>
<dbReference type="OrthoDB" id="4422004at2759"/>
<dbReference type="EMBL" id="KV878680">
    <property type="protein sequence ID" value="OJJ75793.1"/>
    <property type="molecule type" value="Genomic_DNA"/>
</dbReference>
<dbReference type="RefSeq" id="XP_067483040.1">
    <property type="nucleotide sequence ID" value="XM_067626738.1"/>
</dbReference>
<dbReference type="Proteomes" id="UP000184499">
    <property type="component" value="Unassembled WGS sequence"/>
</dbReference>
<name>A0A1L9UVT3_ASPBC</name>
<dbReference type="VEuPathDB" id="FungiDB:ASPBRDRAFT_51505"/>
<keyword evidence="1" id="KW-0812">Transmembrane</keyword>
<keyword evidence="3" id="KW-1185">Reference proteome</keyword>